<keyword evidence="1" id="KW-1133">Transmembrane helix</keyword>
<reference evidence="2 3" key="1">
    <citation type="submission" date="2018-10" db="EMBL/GenBank/DDBJ databases">
        <title>A high-quality apple genome assembly.</title>
        <authorList>
            <person name="Hu J."/>
        </authorList>
    </citation>
    <scope>NUCLEOTIDE SEQUENCE [LARGE SCALE GENOMIC DNA]</scope>
    <source>
        <strain evidence="3">cv. HFTH1</strain>
        <tissue evidence="2">Young leaf</tissue>
    </source>
</reference>
<keyword evidence="1" id="KW-0812">Transmembrane</keyword>
<keyword evidence="1" id="KW-0472">Membrane</keyword>
<feature type="transmembrane region" description="Helical" evidence="1">
    <location>
        <begin position="42"/>
        <end position="60"/>
    </location>
</feature>
<evidence type="ECO:0000313" key="2">
    <source>
        <dbReference type="EMBL" id="RXH82016.1"/>
    </source>
</evidence>
<dbReference type="AlphaFoldDB" id="A0A498IF80"/>
<organism evidence="2 3">
    <name type="scientific">Malus domestica</name>
    <name type="common">Apple</name>
    <name type="synonym">Pyrus malus</name>
    <dbReference type="NCBI Taxonomy" id="3750"/>
    <lineage>
        <taxon>Eukaryota</taxon>
        <taxon>Viridiplantae</taxon>
        <taxon>Streptophyta</taxon>
        <taxon>Embryophyta</taxon>
        <taxon>Tracheophyta</taxon>
        <taxon>Spermatophyta</taxon>
        <taxon>Magnoliopsida</taxon>
        <taxon>eudicotyledons</taxon>
        <taxon>Gunneridae</taxon>
        <taxon>Pentapetalae</taxon>
        <taxon>rosids</taxon>
        <taxon>fabids</taxon>
        <taxon>Rosales</taxon>
        <taxon>Rosaceae</taxon>
        <taxon>Amygdaloideae</taxon>
        <taxon>Maleae</taxon>
        <taxon>Malus</taxon>
    </lineage>
</organism>
<protein>
    <submittedName>
        <fullName evidence="2">Uncharacterized protein</fullName>
    </submittedName>
</protein>
<name>A0A498IF80_MALDO</name>
<dbReference type="Proteomes" id="UP000290289">
    <property type="component" value="Chromosome 12"/>
</dbReference>
<keyword evidence="3" id="KW-1185">Reference proteome</keyword>
<proteinExistence type="predicted"/>
<comment type="caution">
    <text evidence="2">The sequence shown here is derived from an EMBL/GenBank/DDBJ whole genome shotgun (WGS) entry which is preliminary data.</text>
</comment>
<accession>A0A498IF80</accession>
<dbReference type="EMBL" id="RDQH01000338">
    <property type="protein sequence ID" value="RXH82016.1"/>
    <property type="molecule type" value="Genomic_DNA"/>
</dbReference>
<evidence type="ECO:0000313" key="3">
    <source>
        <dbReference type="Proteomes" id="UP000290289"/>
    </source>
</evidence>
<evidence type="ECO:0000256" key="1">
    <source>
        <dbReference type="SAM" id="Phobius"/>
    </source>
</evidence>
<sequence length="63" mass="7587">MDMAHTEDLTFFSRHSDYDGFELCILRWCLHHFGLLTRRAKICLGFLGFFVWSLLDLYNWTLI</sequence>
<gene>
    <name evidence="2" type="ORF">DVH24_036357</name>
</gene>